<evidence type="ECO:0000313" key="3">
    <source>
        <dbReference type="Proteomes" id="UP000479293"/>
    </source>
</evidence>
<comment type="caution">
    <text evidence="2">The sequence shown here is derived from an EMBL/GenBank/DDBJ whole genome shotgun (WGS) entry which is preliminary data.</text>
</comment>
<accession>A0A7C9FTE4</accession>
<organism evidence="2 3">
    <name type="scientific">Salmonirosea aquatica</name>
    <dbReference type="NCBI Taxonomy" id="2654236"/>
    <lineage>
        <taxon>Bacteria</taxon>
        <taxon>Pseudomonadati</taxon>
        <taxon>Bacteroidota</taxon>
        <taxon>Cytophagia</taxon>
        <taxon>Cytophagales</taxon>
        <taxon>Spirosomataceae</taxon>
        <taxon>Salmonirosea</taxon>
    </lineage>
</organism>
<reference evidence="2 3" key="1">
    <citation type="submission" date="2019-10" db="EMBL/GenBank/DDBJ databases">
        <title>Draft Genome Sequence of Cytophagaceae sp. SJW1-29.</title>
        <authorList>
            <person name="Choi A."/>
        </authorList>
    </citation>
    <scope>NUCLEOTIDE SEQUENCE [LARGE SCALE GENOMIC DNA]</scope>
    <source>
        <strain evidence="2 3">SJW1-29</strain>
    </source>
</reference>
<dbReference type="Proteomes" id="UP000479293">
    <property type="component" value="Unassembled WGS sequence"/>
</dbReference>
<proteinExistence type="predicted"/>
<dbReference type="AlphaFoldDB" id="A0A7C9FTE4"/>
<dbReference type="InterPro" id="IPR026444">
    <property type="entry name" value="Secre_tail"/>
</dbReference>
<sequence>MPAFMRLILNRGLIFLISILTISPKPGFTQTCTPEFILSPVGSNNTIEWDKFPEFSLPFTIIYNGPRFGDDASRPLKHGFSHLANFSGSEPSTLPVSKRALLWNSVASIDGSDQPWSVIGLESPWGNDTTLYRNHWAQYLGLLANSFDDSRTSGIPRADIICLDVERMHELDRDILALKNNDRIPQGYRNLADNTFLKTYQADIRWWYTESARYLRNLGLPSSTKLTSYSDVPVRGTWLNIPSNSWQDWTTNPQRTHYLMQNEAGNIGGTFYEQMDFLTPSAYYFYPYENPLGKEYLAYLLFQIEVNRAWSSKDIIPFVWLRYHNSFSPGSPMIPAFMAEATAIFPFFSGAKGLWLWENNFYENNEQQNYATYEHFIYGLYRLSRYADMFQGDYELVIPQSARDHMEQRNPIWRGVVKDGKILIAAQNTYATESQQTSLTLTYKQWTKTINLNGHEVLLCQFDLSDVVSSLDSSLALTSVFPNPTQRTIFVNLTSRSTQSEILFELIDLKGTVLKTLTSNTSVGDSRYRFDLPVVPRGTYLLRVSSESSSITRHIFIE</sequence>
<keyword evidence="3" id="KW-1185">Reference proteome</keyword>
<dbReference type="EMBL" id="WHLY01000002">
    <property type="protein sequence ID" value="MPR36672.1"/>
    <property type="molecule type" value="Genomic_DNA"/>
</dbReference>
<name>A0A7C9FTE4_9BACT</name>
<evidence type="ECO:0000259" key="1">
    <source>
        <dbReference type="Pfam" id="PF18962"/>
    </source>
</evidence>
<protein>
    <submittedName>
        <fullName evidence="2">T9SS type A sorting domain-containing protein</fullName>
    </submittedName>
</protein>
<dbReference type="Pfam" id="PF18962">
    <property type="entry name" value="Por_Secre_tail"/>
    <property type="match status" value="1"/>
</dbReference>
<feature type="domain" description="Secretion system C-terminal sorting" evidence="1">
    <location>
        <begin position="480"/>
        <end position="557"/>
    </location>
</feature>
<evidence type="ECO:0000313" key="2">
    <source>
        <dbReference type="EMBL" id="MPR36672.1"/>
    </source>
</evidence>
<dbReference type="NCBIfam" id="TIGR04183">
    <property type="entry name" value="Por_Secre_tail"/>
    <property type="match status" value="1"/>
</dbReference>
<gene>
    <name evidence="2" type="ORF">GBK04_25860</name>
</gene>